<dbReference type="GO" id="GO:0010181">
    <property type="term" value="F:FMN binding"/>
    <property type="evidence" value="ECO:0007669"/>
    <property type="project" value="InterPro"/>
</dbReference>
<dbReference type="PROSITE" id="PS50902">
    <property type="entry name" value="FLAVODOXIN_LIKE"/>
    <property type="match status" value="1"/>
</dbReference>
<gene>
    <name evidence="2" type="ORF">CC85DRAFT_285172</name>
</gene>
<proteinExistence type="predicted"/>
<dbReference type="InterPro" id="IPR005025">
    <property type="entry name" value="FMN_Rdtase-like_dom"/>
</dbReference>
<reference evidence="2 3" key="1">
    <citation type="submission" date="2015-03" db="EMBL/GenBank/DDBJ databases">
        <title>Genomics and transcriptomics of the oil-accumulating basidiomycete yeast T. oleaginosus allow insights into substrate utilization and the diverse evolutionary trajectories of mating systems in fungi.</title>
        <authorList>
            <consortium name="DOE Joint Genome Institute"/>
            <person name="Kourist R."/>
            <person name="Kracht O."/>
            <person name="Bracharz F."/>
            <person name="Lipzen A."/>
            <person name="Nolan M."/>
            <person name="Ohm R."/>
            <person name="Grigoriev I."/>
            <person name="Sun S."/>
            <person name="Heitman J."/>
            <person name="Bruck T."/>
            <person name="Nowrousian M."/>
        </authorList>
    </citation>
    <scope>NUCLEOTIDE SEQUENCE [LARGE SCALE GENOMIC DNA]</scope>
    <source>
        <strain evidence="2 3">IBC0246</strain>
    </source>
</reference>
<dbReference type="Proteomes" id="UP000053611">
    <property type="component" value="Unassembled WGS sequence"/>
</dbReference>
<dbReference type="InterPro" id="IPR029039">
    <property type="entry name" value="Flavoprotein-like_sf"/>
</dbReference>
<evidence type="ECO:0000313" key="2">
    <source>
        <dbReference type="EMBL" id="KLT42822.1"/>
    </source>
</evidence>
<dbReference type="GO" id="GO:0016491">
    <property type="term" value="F:oxidoreductase activity"/>
    <property type="evidence" value="ECO:0007669"/>
    <property type="project" value="InterPro"/>
</dbReference>
<keyword evidence="3" id="KW-1185">Reference proteome</keyword>
<dbReference type="EMBL" id="KQ087201">
    <property type="protein sequence ID" value="KLT42822.1"/>
    <property type="molecule type" value="Genomic_DNA"/>
</dbReference>
<dbReference type="SUPFAM" id="SSF52218">
    <property type="entry name" value="Flavoproteins"/>
    <property type="match status" value="1"/>
</dbReference>
<accession>A0A0J0XP36</accession>
<dbReference type="GeneID" id="28983604"/>
<evidence type="ECO:0000259" key="1">
    <source>
        <dbReference type="PROSITE" id="PS50902"/>
    </source>
</evidence>
<dbReference type="InterPro" id="IPR008254">
    <property type="entry name" value="Flavodoxin/NO_synth"/>
</dbReference>
<protein>
    <submittedName>
        <fullName evidence="2">Flavo protein</fullName>
    </submittedName>
</protein>
<dbReference type="Pfam" id="PF03358">
    <property type="entry name" value="FMN_red"/>
    <property type="match status" value="1"/>
</dbReference>
<dbReference type="RefSeq" id="XP_018279313.1">
    <property type="nucleotide sequence ID" value="XM_018423001.1"/>
</dbReference>
<name>A0A0J0XP36_9TREE</name>
<dbReference type="OrthoDB" id="10262707at2759"/>
<sequence>MSMRPYIRAHKHLRTVWSGSPPLPWAYGLRPSLTQSRFAPGKIPPPRPAHVLKPRLQHTAAPANVHESTTKTLLIVYYSMTDGTRQMAQAAYEAAQSAEGVHTRLVKAEDAGPDDVLNASGYIFATPENLAAIAGVFKAFIDRSYYPVLGKANGRPYAAMICAGSDGENALRQLDRVAKGWRLRMITPGIIVCTHAQTPERIYATKKIEPEDLARCAEIGQAMAEGLAIGVF</sequence>
<feature type="domain" description="Flavodoxin-like" evidence="1">
    <location>
        <begin position="73"/>
        <end position="232"/>
    </location>
</feature>
<organism evidence="2 3">
    <name type="scientific">Cutaneotrichosporon oleaginosum</name>
    <dbReference type="NCBI Taxonomy" id="879819"/>
    <lineage>
        <taxon>Eukaryota</taxon>
        <taxon>Fungi</taxon>
        <taxon>Dikarya</taxon>
        <taxon>Basidiomycota</taxon>
        <taxon>Agaricomycotina</taxon>
        <taxon>Tremellomycetes</taxon>
        <taxon>Trichosporonales</taxon>
        <taxon>Trichosporonaceae</taxon>
        <taxon>Cutaneotrichosporon</taxon>
    </lineage>
</organism>
<evidence type="ECO:0000313" key="3">
    <source>
        <dbReference type="Proteomes" id="UP000053611"/>
    </source>
</evidence>
<dbReference type="Gene3D" id="3.40.50.360">
    <property type="match status" value="1"/>
</dbReference>
<dbReference type="AlphaFoldDB" id="A0A0J0XP36"/>